<keyword evidence="3" id="KW-0902">Two-component regulatory system</keyword>
<feature type="transmembrane region" description="Helical" evidence="4">
    <location>
        <begin position="12"/>
        <end position="29"/>
    </location>
</feature>
<dbReference type="PANTHER" id="PTHR24421:SF59">
    <property type="entry name" value="OXYGEN SENSOR HISTIDINE KINASE NREB"/>
    <property type="match status" value="1"/>
</dbReference>
<name>A0A9X2WSQ1_9GAMM</name>
<feature type="transmembrane region" description="Helical" evidence="4">
    <location>
        <begin position="41"/>
        <end position="58"/>
    </location>
</feature>
<protein>
    <submittedName>
        <fullName evidence="6">Histidine kinase</fullName>
    </submittedName>
</protein>
<feature type="transmembrane region" description="Helical" evidence="4">
    <location>
        <begin position="78"/>
        <end position="100"/>
    </location>
</feature>
<dbReference type="PANTHER" id="PTHR24421">
    <property type="entry name" value="NITRATE/NITRITE SENSOR PROTEIN NARX-RELATED"/>
    <property type="match status" value="1"/>
</dbReference>
<dbReference type="Pfam" id="PF02518">
    <property type="entry name" value="HATPase_c"/>
    <property type="match status" value="1"/>
</dbReference>
<reference evidence="6" key="1">
    <citation type="journal article" date="2023" name="Int. J. Syst. Evol. Microbiol.">
        <title>&lt;i&gt;Shewanella septentrionalis&lt;/i&gt; sp. nov. and &lt;i&gt;Shewanella holmiensis&lt;/i&gt; sp. nov., isolated from Baltic Sea water and sediments.</title>
        <authorList>
            <person name="Martin-Rodriguez A.J."/>
            <person name="Thorell K."/>
            <person name="Joffre E."/>
            <person name="Jensie-Markopoulos S."/>
            <person name="Moore E.R.B."/>
            <person name="Sjoling A."/>
        </authorList>
    </citation>
    <scope>NUCLEOTIDE SEQUENCE</scope>
    <source>
        <strain evidence="6">SP1W3</strain>
    </source>
</reference>
<evidence type="ECO:0000256" key="1">
    <source>
        <dbReference type="ARBA" id="ARBA00022679"/>
    </source>
</evidence>
<keyword evidence="2 6" id="KW-0418">Kinase</keyword>
<organism evidence="6 7">
    <name type="scientific">Shewanella septentrionalis</name>
    <dbReference type="NCBI Taxonomy" id="2952223"/>
    <lineage>
        <taxon>Bacteria</taxon>
        <taxon>Pseudomonadati</taxon>
        <taxon>Pseudomonadota</taxon>
        <taxon>Gammaproteobacteria</taxon>
        <taxon>Alteromonadales</taxon>
        <taxon>Shewanellaceae</taxon>
        <taxon>Shewanella</taxon>
    </lineage>
</organism>
<dbReference type="Gene3D" id="3.30.565.10">
    <property type="entry name" value="Histidine kinase-like ATPase, C-terminal domain"/>
    <property type="match status" value="1"/>
</dbReference>
<evidence type="ECO:0000256" key="3">
    <source>
        <dbReference type="ARBA" id="ARBA00023012"/>
    </source>
</evidence>
<evidence type="ECO:0000313" key="7">
    <source>
        <dbReference type="Proteomes" id="UP001155604"/>
    </source>
</evidence>
<keyword evidence="4" id="KW-0812">Transmembrane</keyword>
<dbReference type="RefSeq" id="WP_261271877.1">
    <property type="nucleotide sequence ID" value="NZ_JAMTCC010000005.1"/>
</dbReference>
<evidence type="ECO:0000256" key="4">
    <source>
        <dbReference type="SAM" id="Phobius"/>
    </source>
</evidence>
<dbReference type="SMART" id="SM00387">
    <property type="entry name" value="HATPase_c"/>
    <property type="match status" value="1"/>
</dbReference>
<keyword evidence="1" id="KW-0808">Transferase</keyword>
<evidence type="ECO:0000256" key="2">
    <source>
        <dbReference type="ARBA" id="ARBA00022777"/>
    </source>
</evidence>
<dbReference type="AlphaFoldDB" id="A0A9X2WSQ1"/>
<proteinExistence type="predicted"/>
<dbReference type="InterPro" id="IPR003594">
    <property type="entry name" value="HATPase_dom"/>
</dbReference>
<dbReference type="GO" id="GO:0000155">
    <property type="term" value="F:phosphorelay sensor kinase activity"/>
    <property type="evidence" value="ECO:0007669"/>
    <property type="project" value="InterPro"/>
</dbReference>
<evidence type="ECO:0000259" key="5">
    <source>
        <dbReference type="SMART" id="SM00387"/>
    </source>
</evidence>
<comment type="caution">
    <text evidence="6">The sequence shown here is derived from an EMBL/GenBank/DDBJ whole genome shotgun (WGS) entry which is preliminary data.</text>
</comment>
<dbReference type="Gene3D" id="1.20.5.1930">
    <property type="match status" value="1"/>
</dbReference>
<dbReference type="GO" id="GO:0016020">
    <property type="term" value="C:membrane"/>
    <property type="evidence" value="ECO:0007669"/>
    <property type="project" value="InterPro"/>
</dbReference>
<dbReference type="Pfam" id="PF07730">
    <property type="entry name" value="HisKA_3"/>
    <property type="match status" value="1"/>
</dbReference>
<sequence length="392" mass="43519">MLENRLAKEESMLIAAGVLTWALVAWVGINQAALHTWQGMLNATLYGLYLVPFILIATDKVAHNNMRFRRLATLAMPLIVLSLLLTANHALLPILFVIWASLLPEFFNRRQAISQLLLANLLYYALLQWHWHEQSNVFNILIYLGFQLFAYSSSQARLSERKSRLIQEQLNQQLIATRALLSQASEQQERLRISRDLHDILGHQLTALSLQLEVLSHKAPEDLKPQVNQSKSLAKELLESIRAVVRAQRVQVGLDLVPPLEALMTRLPSVTLTCNAMKPLQSAELTQALLLVLQEGISNAVRHGKANQLQLSMEDSQNALVLQLSDNGMGLTRGTARNVSAKNGTELNGTGQFGTGLSGMQERLQPFNGKVQLRANDLAPGCQLTLTLPALA</sequence>
<dbReference type="InterPro" id="IPR036890">
    <property type="entry name" value="HATPase_C_sf"/>
</dbReference>
<keyword evidence="4" id="KW-0472">Membrane</keyword>
<accession>A0A9X2WSQ1</accession>
<keyword evidence="7" id="KW-1185">Reference proteome</keyword>
<dbReference type="InterPro" id="IPR011712">
    <property type="entry name" value="Sig_transdc_His_kin_sub3_dim/P"/>
</dbReference>
<dbReference type="SUPFAM" id="SSF55874">
    <property type="entry name" value="ATPase domain of HSP90 chaperone/DNA topoisomerase II/histidine kinase"/>
    <property type="match status" value="1"/>
</dbReference>
<gene>
    <name evidence="6" type="ORF">NE536_04045</name>
</gene>
<dbReference type="InterPro" id="IPR050482">
    <property type="entry name" value="Sensor_HK_TwoCompSys"/>
</dbReference>
<feature type="domain" description="Histidine kinase/HSP90-like ATPase" evidence="5">
    <location>
        <begin position="284"/>
        <end position="392"/>
    </location>
</feature>
<evidence type="ECO:0000313" key="6">
    <source>
        <dbReference type="EMBL" id="MCT7944534.1"/>
    </source>
</evidence>
<dbReference type="EMBL" id="JAMTCC010000005">
    <property type="protein sequence ID" value="MCT7944534.1"/>
    <property type="molecule type" value="Genomic_DNA"/>
</dbReference>
<dbReference type="GO" id="GO:0046983">
    <property type="term" value="F:protein dimerization activity"/>
    <property type="evidence" value="ECO:0007669"/>
    <property type="project" value="InterPro"/>
</dbReference>
<dbReference type="Proteomes" id="UP001155604">
    <property type="component" value="Unassembled WGS sequence"/>
</dbReference>
<keyword evidence="4" id="KW-1133">Transmembrane helix</keyword>